<dbReference type="STRING" id="663278.Ethha_0399"/>
<dbReference type="KEGG" id="eha:Ethha_0399"/>
<dbReference type="eggNOG" id="COG3467">
    <property type="taxonomic scope" value="Bacteria"/>
</dbReference>
<dbReference type="AlphaFoldDB" id="E6U8J3"/>
<reference evidence="1 2" key="1">
    <citation type="submission" date="2010-12" db="EMBL/GenBank/DDBJ databases">
        <title>Complete sequence of Ethanoligenens harbinense YUAN-3.</title>
        <authorList>
            <person name="Lucas S."/>
            <person name="Copeland A."/>
            <person name="Lapidus A."/>
            <person name="Cheng J.-F."/>
            <person name="Bruce D."/>
            <person name="Goodwin L."/>
            <person name="Pitluck S."/>
            <person name="Chertkov O."/>
            <person name="Misra M."/>
            <person name="Detter J.C."/>
            <person name="Han C."/>
            <person name="Tapia R."/>
            <person name="Land M."/>
            <person name="Hauser L."/>
            <person name="Jeffries C."/>
            <person name="Kyrpides N."/>
            <person name="Ivanova N."/>
            <person name="Mikhailova N."/>
            <person name="Wang A."/>
            <person name="Mouttaki H."/>
            <person name="He Z."/>
            <person name="Zhou J."/>
            <person name="Hemme C.L."/>
            <person name="Woyke T."/>
        </authorList>
    </citation>
    <scope>NUCLEOTIDE SEQUENCE [LARGE SCALE GENOMIC DNA]</scope>
    <source>
        <strain evidence="2">DSM 18485 / JCM 12961 / CGMCC 1.5033 / YUAN-3</strain>
    </source>
</reference>
<dbReference type="EMBL" id="CP002400">
    <property type="protein sequence ID" value="ADU25984.1"/>
    <property type="molecule type" value="Genomic_DNA"/>
</dbReference>
<evidence type="ECO:0000313" key="2">
    <source>
        <dbReference type="Proteomes" id="UP000001551"/>
    </source>
</evidence>
<accession>E6U8J3</accession>
<dbReference type="Gene3D" id="2.30.110.10">
    <property type="entry name" value="Electron Transport, Fmn-binding Protein, Chain A"/>
    <property type="match status" value="1"/>
</dbReference>
<dbReference type="PANTHER" id="PTHR34071">
    <property type="entry name" value="5-NITROIMIDAZOLE ANTIBIOTICS RESISTANCE PROTEIN, NIMA-FAMILY-RELATED PROTEIN-RELATED"/>
    <property type="match status" value="1"/>
</dbReference>
<name>E6U8J3_ETHHY</name>
<protein>
    <submittedName>
        <fullName evidence="1">Pyridoxamine 5'-phosphate oxidase-related FMN-binding protein</fullName>
    </submittedName>
</protein>
<evidence type="ECO:0000313" key="1">
    <source>
        <dbReference type="EMBL" id="ADU25984.1"/>
    </source>
</evidence>
<gene>
    <name evidence="1" type="ordered locus">Ethha_0399</name>
</gene>
<proteinExistence type="predicted"/>
<dbReference type="Proteomes" id="UP000001551">
    <property type="component" value="Chromosome"/>
</dbReference>
<organism evidence="1 2">
    <name type="scientific">Ethanoligenens harbinense (strain DSM 18485 / JCM 12961 / CGMCC 1.5033 / YUAN-3)</name>
    <dbReference type="NCBI Taxonomy" id="663278"/>
    <lineage>
        <taxon>Bacteria</taxon>
        <taxon>Bacillati</taxon>
        <taxon>Bacillota</taxon>
        <taxon>Clostridia</taxon>
        <taxon>Eubacteriales</taxon>
        <taxon>Oscillospiraceae</taxon>
        <taxon>Ethanoligenens</taxon>
    </lineage>
</organism>
<dbReference type="SUPFAM" id="SSF50475">
    <property type="entry name" value="FMN-binding split barrel"/>
    <property type="match status" value="1"/>
</dbReference>
<keyword evidence="2" id="KW-1185">Reference proteome</keyword>
<dbReference type="HOGENOM" id="CLU_067890_1_0_9"/>
<dbReference type="InterPro" id="IPR024747">
    <property type="entry name" value="Pyridox_Oxase-rel"/>
</dbReference>
<dbReference type="InterPro" id="IPR012349">
    <property type="entry name" value="Split_barrel_FMN-bd"/>
</dbReference>
<dbReference type="Pfam" id="PF12900">
    <property type="entry name" value="Pyridox_ox_2"/>
    <property type="match status" value="1"/>
</dbReference>
<dbReference type="PANTHER" id="PTHR34071:SF2">
    <property type="entry name" value="FLAVIN-NUCLEOTIDE-BINDING PROTEIN"/>
    <property type="match status" value="1"/>
</dbReference>
<sequence>MRRNDREVTDPDEQIAIMQRCDVCRLAFFDADSPYIVPMNFGFEQACDTLLLYFHCAKTGKKLDCLAADPRVSFEMDGAHRLLEADSACGYSMEYESVIGRGTARLLGDAEKAHALQCIMRHYRPGKTFVFDLRMMDAVAVFQVSVQSLTAKRLKK</sequence>
<dbReference type="RefSeq" id="WP_013484365.1">
    <property type="nucleotide sequence ID" value="NC_014828.1"/>
</dbReference>